<protein>
    <submittedName>
        <fullName evidence="1">16980_t:CDS:1</fullName>
    </submittedName>
</protein>
<dbReference type="Gene3D" id="1.10.10.10">
    <property type="entry name" value="Winged helix-like DNA-binding domain superfamily/Winged helix DNA-binding domain"/>
    <property type="match status" value="1"/>
</dbReference>
<reference evidence="1" key="1">
    <citation type="submission" date="2022-08" db="EMBL/GenBank/DDBJ databases">
        <authorList>
            <person name="Kallberg Y."/>
            <person name="Tangrot J."/>
            <person name="Rosling A."/>
        </authorList>
    </citation>
    <scope>NUCLEOTIDE SEQUENCE</scope>
    <source>
        <strain evidence="1">Wild A</strain>
    </source>
</reference>
<evidence type="ECO:0000313" key="2">
    <source>
        <dbReference type="Proteomes" id="UP001153678"/>
    </source>
</evidence>
<dbReference type="AlphaFoldDB" id="A0A9W4WXD6"/>
<gene>
    <name evidence="1" type="ORF">FWILDA_LOCUS16158</name>
</gene>
<accession>A0A9W4WXD6</accession>
<keyword evidence="2" id="KW-1185">Reference proteome</keyword>
<dbReference type="InterPro" id="IPR036388">
    <property type="entry name" value="WH-like_DNA-bd_sf"/>
</dbReference>
<name>A0A9W4WXD6_9GLOM</name>
<feature type="non-terminal residue" evidence="1">
    <location>
        <position position="93"/>
    </location>
</feature>
<proteinExistence type="predicted"/>
<dbReference type="SUPFAM" id="SSF46689">
    <property type="entry name" value="Homeodomain-like"/>
    <property type="match status" value="1"/>
</dbReference>
<dbReference type="EMBL" id="CAMKVN010009844">
    <property type="protein sequence ID" value="CAI2193604.1"/>
    <property type="molecule type" value="Genomic_DNA"/>
</dbReference>
<dbReference type="Proteomes" id="UP001153678">
    <property type="component" value="Unassembled WGS sequence"/>
</dbReference>
<dbReference type="InterPro" id="IPR009057">
    <property type="entry name" value="Homeodomain-like_sf"/>
</dbReference>
<evidence type="ECO:0000313" key="1">
    <source>
        <dbReference type="EMBL" id="CAI2193604.1"/>
    </source>
</evidence>
<dbReference type="OrthoDB" id="2363896at2759"/>
<comment type="caution">
    <text evidence="1">The sequence shown here is derived from an EMBL/GenBank/DDBJ whole genome shotgun (WGS) entry which is preliminary data.</text>
</comment>
<sequence length="93" mass="10420">MKALTPKTRDAIIYGKKYEQSGRTIAKNLGCSKTAVYNILKRLRQTGSSTPKKQTGHLPLLNIPSQQEFKAFVQENGENHQLCAKKLSTVWTS</sequence>
<organism evidence="1 2">
    <name type="scientific">Funneliformis geosporum</name>
    <dbReference type="NCBI Taxonomy" id="1117311"/>
    <lineage>
        <taxon>Eukaryota</taxon>
        <taxon>Fungi</taxon>
        <taxon>Fungi incertae sedis</taxon>
        <taxon>Mucoromycota</taxon>
        <taxon>Glomeromycotina</taxon>
        <taxon>Glomeromycetes</taxon>
        <taxon>Glomerales</taxon>
        <taxon>Glomeraceae</taxon>
        <taxon>Funneliformis</taxon>
    </lineage>
</organism>